<evidence type="ECO:0000313" key="2">
    <source>
        <dbReference type="EMBL" id="RNL81382.1"/>
    </source>
</evidence>
<protein>
    <submittedName>
        <fullName evidence="2">Aminotransferase class V-fold PLP-dependent enzyme</fullName>
    </submittedName>
</protein>
<dbReference type="Proteomes" id="UP000277094">
    <property type="component" value="Unassembled WGS sequence"/>
</dbReference>
<sequence>MTDRAAPEQTPLLQRIRDAVIGDDQVMHGPFGPRRVTYADYTASGRALGFLEDFIRDEVLPSYANTHTESSGTGLQTTRLRADARAIIHQAVGADENSVVIFAGSGCTGAIDKLIGVLGLRIPSGLEDTYELSKQIPAEQRPVVFIGPYEHHSNEIPWRESIADVVAIGSDPDGHIDLARLEEELVAHADRPLKIGSFSAASNVTGILSDTAAISSLLHRHGALSFWDFAAAGPYVGMEMNGPNVDDPLCYKDALFLSPHKFIGGPSTPGVLVARRELLTNRVPHVPGGGTVAYVNPDDHRYLEDPEHREEGGTPAIVESIRAGLVFQLKEAVGIDVIRSHEEHYLQQAVERWADEPAIEILGNLAAKRLSIISFVIRAPSGKYLHHNYVVALLNDLFGIQSRGGCSCAGPYGHRLLGIDIERSHEFEREITRGCEGIKPGWVRINFNYFVSQAVFDYVVEAVRLVARDGWRLLGEYRFDQATGIWVHRDGLVEPPLRLSQISYDTDGRMTYPKHGSTAPESALAGYLTEGAAVLQAAVPADAGELVDQVSEDFEHLRWFELPARSLV</sequence>
<dbReference type="InterPro" id="IPR000192">
    <property type="entry name" value="Aminotrans_V_dom"/>
</dbReference>
<gene>
    <name evidence="2" type="ORF">EFL95_03285</name>
</gene>
<dbReference type="SUPFAM" id="SSF53383">
    <property type="entry name" value="PLP-dependent transferases"/>
    <property type="match status" value="1"/>
</dbReference>
<reference evidence="2 3" key="1">
    <citation type="submission" date="2018-11" db="EMBL/GenBank/DDBJ databases">
        <authorList>
            <person name="Li F."/>
        </authorList>
    </citation>
    <scope>NUCLEOTIDE SEQUENCE [LARGE SCALE GENOMIC DNA]</scope>
    <source>
        <strain evidence="2 3">KIS18-7</strain>
    </source>
</reference>
<evidence type="ECO:0000259" key="1">
    <source>
        <dbReference type="Pfam" id="PF00266"/>
    </source>
</evidence>
<keyword evidence="2" id="KW-0808">Transferase</keyword>
<dbReference type="Gene3D" id="3.40.640.10">
    <property type="entry name" value="Type I PLP-dependent aspartate aminotransferase-like (Major domain)"/>
    <property type="match status" value="1"/>
</dbReference>
<dbReference type="InterPro" id="IPR015424">
    <property type="entry name" value="PyrdxlP-dep_Trfase"/>
</dbReference>
<keyword evidence="3" id="KW-1185">Reference proteome</keyword>
<proteinExistence type="predicted"/>
<dbReference type="InterPro" id="IPR015422">
    <property type="entry name" value="PyrdxlP-dep_Trfase_small"/>
</dbReference>
<dbReference type="Pfam" id="PF00266">
    <property type="entry name" value="Aminotran_5"/>
    <property type="match status" value="1"/>
</dbReference>
<dbReference type="PANTHER" id="PTHR43686">
    <property type="entry name" value="SULFURTRANSFERASE-RELATED"/>
    <property type="match status" value="1"/>
</dbReference>
<dbReference type="InterPro" id="IPR015421">
    <property type="entry name" value="PyrdxlP-dep_Trfase_major"/>
</dbReference>
<dbReference type="GO" id="GO:0008483">
    <property type="term" value="F:transaminase activity"/>
    <property type="evidence" value="ECO:0007669"/>
    <property type="project" value="UniProtKB-KW"/>
</dbReference>
<evidence type="ECO:0000313" key="3">
    <source>
        <dbReference type="Proteomes" id="UP000277094"/>
    </source>
</evidence>
<comment type="caution">
    <text evidence="2">The sequence shown here is derived from an EMBL/GenBank/DDBJ whole genome shotgun (WGS) entry which is preliminary data.</text>
</comment>
<dbReference type="Gene3D" id="3.90.1150.10">
    <property type="entry name" value="Aspartate Aminotransferase, domain 1"/>
    <property type="match status" value="1"/>
</dbReference>
<dbReference type="RefSeq" id="WP_123232586.1">
    <property type="nucleotide sequence ID" value="NZ_RJSG01000001.1"/>
</dbReference>
<dbReference type="EMBL" id="RJSG01000001">
    <property type="protein sequence ID" value="RNL81382.1"/>
    <property type="molecule type" value="Genomic_DNA"/>
</dbReference>
<dbReference type="OrthoDB" id="9804366at2"/>
<dbReference type="PANTHER" id="PTHR43686:SF1">
    <property type="entry name" value="AMINOTRAN_5 DOMAIN-CONTAINING PROTEIN"/>
    <property type="match status" value="1"/>
</dbReference>
<dbReference type="AlphaFoldDB" id="A0A3N0E0L3"/>
<keyword evidence="2" id="KW-0032">Aminotransferase</keyword>
<organism evidence="2 3">
    <name type="scientific">Nocardioides marmorisolisilvae</name>
    <dbReference type="NCBI Taxonomy" id="1542737"/>
    <lineage>
        <taxon>Bacteria</taxon>
        <taxon>Bacillati</taxon>
        <taxon>Actinomycetota</taxon>
        <taxon>Actinomycetes</taxon>
        <taxon>Propionibacteriales</taxon>
        <taxon>Nocardioidaceae</taxon>
        <taxon>Nocardioides</taxon>
    </lineage>
</organism>
<accession>A0A3N0E0L3</accession>
<feature type="domain" description="Aminotransferase class V" evidence="1">
    <location>
        <begin position="49"/>
        <end position="415"/>
    </location>
</feature>
<name>A0A3N0E0L3_9ACTN</name>